<dbReference type="SUPFAM" id="SSF54001">
    <property type="entry name" value="Cysteine proteinases"/>
    <property type="match status" value="1"/>
</dbReference>
<dbReference type="Gene3D" id="3.90.70.80">
    <property type="match status" value="1"/>
</dbReference>
<organism evidence="2 3">
    <name type="scientific">Dreissena polymorpha</name>
    <name type="common">Zebra mussel</name>
    <name type="synonym">Mytilus polymorpha</name>
    <dbReference type="NCBI Taxonomy" id="45954"/>
    <lineage>
        <taxon>Eukaryota</taxon>
        <taxon>Metazoa</taxon>
        <taxon>Spiralia</taxon>
        <taxon>Lophotrochozoa</taxon>
        <taxon>Mollusca</taxon>
        <taxon>Bivalvia</taxon>
        <taxon>Autobranchia</taxon>
        <taxon>Heteroconchia</taxon>
        <taxon>Euheterodonta</taxon>
        <taxon>Imparidentia</taxon>
        <taxon>Neoheterodontei</taxon>
        <taxon>Myida</taxon>
        <taxon>Dreissenoidea</taxon>
        <taxon>Dreissenidae</taxon>
        <taxon>Dreissena</taxon>
    </lineage>
</organism>
<keyword evidence="3" id="KW-1185">Reference proteome</keyword>
<dbReference type="PANTHER" id="PTHR12419:SF11">
    <property type="entry name" value="OTU DOMAIN-CONTAINING PROTEIN DDB_G0284757"/>
    <property type="match status" value="1"/>
</dbReference>
<dbReference type="CDD" id="cd22758">
    <property type="entry name" value="OTU_232R-like"/>
    <property type="match status" value="1"/>
</dbReference>
<sequence>MYKIKYRVPESARAGQSARSEEKWYHVSNLTQYTCTSTGASNKKRLHRKLLHSYNKFVSEFGLPVIMDPIGNGNCQFAAVSYHLRQYGIHRSEETLRQDVVNFLRQTPVLGNRICGANWWNSILEQPRNYLSRMSTEYEYGDQITLQAMSQLYNMQILIVSTRNSATTLISPDGSSCLPSRYPLIILGHYEEGAGEHYVALGYNRHVLERIVDTSAQITWETDPPTSDERRR</sequence>
<protein>
    <recommendedName>
        <fullName evidence="1">OTU domain-containing protein</fullName>
    </recommendedName>
</protein>
<dbReference type="InterPro" id="IPR003323">
    <property type="entry name" value="OTU_dom"/>
</dbReference>
<dbReference type="InterPro" id="IPR050704">
    <property type="entry name" value="Peptidase_C85-like"/>
</dbReference>
<dbReference type="Proteomes" id="UP000828390">
    <property type="component" value="Unassembled WGS sequence"/>
</dbReference>
<dbReference type="Pfam" id="PF02338">
    <property type="entry name" value="OTU"/>
    <property type="match status" value="1"/>
</dbReference>
<comment type="caution">
    <text evidence="2">The sequence shown here is derived from an EMBL/GenBank/DDBJ whole genome shotgun (WGS) entry which is preliminary data.</text>
</comment>
<name>A0A9D4N5M3_DREPO</name>
<dbReference type="InterPro" id="IPR038765">
    <property type="entry name" value="Papain-like_cys_pep_sf"/>
</dbReference>
<feature type="domain" description="OTU" evidence="1">
    <location>
        <begin position="64"/>
        <end position="204"/>
    </location>
</feature>
<evidence type="ECO:0000313" key="3">
    <source>
        <dbReference type="Proteomes" id="UP000828390"/>
    </source>
</evidence>
<reference evidence="2" key="2">
    <citation type="submission" date="2020-11" db="EMBL/GenBank/DDBJ databases">
        <authorList>
            <person name="McCartney M.A."/>
            <person name="Auch B."/>
            <person name="Kono T."/>
            <person name="Mallez S."/>
            <person name="Becker A."/>
            <person name="Gohl D.M."/>
            <person name="Silverstein K.A.T."/>
            <person name="Koren S."/>
            <person name="Bechman K.B."/>
            <person name="Herman A."/>
            <person name="Abrahante J.E."/>
            <person name="Garbe J."/>
        </authorList>
    </citation>
    <scope>NUCLEOTIDE SEQUENCE</scope>
    <source>
        <strain evidence="2">Duluth1</strain>
        <tissue evidence="2">Whole animal</tissue>
    </source>
</reference>
<reference evidence="2" key="1">
    <citation type="journal article" date="2019" name="bioRxiv">
        <title>The Genome of the Zebra Mussel, Dreissena polymorpha: A Resource for Invasive Species Research.</title>
        <authorList>
            <person name="McCartney M.A."/>
            <person name="Auch B."/>
            <person name="Kono T."/>
            <person name="Mallez S."/>
            <person name="Zhang Y."/>
            <person name="Obille A."/>
            <person name="Becker A."/>
            <person name="Abrahante J.E."/>
            <person name="Garbe J."/>
            <person name="Badalamenti J.P."/>
            <person name="Herman A."/>
            <person name="Mangelson H."/>
            <person name="Liachko I."/>
            <person name="Sullivan S."/>
            <person name="Sone E.D."/>
            <person name="Koren S."/>
            <person name="Silverstein K.A.T."/>
            <person name="Beckman K.B."/>
            <person name="Gohl D.M."/>
        </authorList>
    </citation>
    <scope>NUCLEOTIDE SEQUENCE</scope>
    <source>
        <strain evidence="2">Duluth1</strain>
        <tissue evidence="2">Whole animal</tissue>
    </source>
</reference>
<accession>A0A9D4N5M3</accession>
<evidence type="ECO:0000313" key="2">
    <source>
        <dbReference type="EMBL" id="KAH3888220.1"/>
    </source>
</evidence>
<dbReference type="PROSITE" id="PS50802">
    <property type="entry name" value="OTU"/>
    <property type="match status" value="1"/>
</dbReference>
<dbReference type="PANTHER" id="PTHR12419">
    <property type="entry name" value="OTU DOMAIN CONTAINING PROTEIN"/>
    <property type="match status" value="1"/>
</dbReference>
<evidence type="ECO:0000259" key="1">
    <source>
        <dbReference type="PROSITE" id="PS50802"/>
    </source>
</evidence>
<proteinExistence type="predicted"/>
<dbReference type="GO" id="GO:0004843">
    <property type="term" value="F:cysteine-type deubiquitinase activity"/>
    <property type="evidence" value="ECO:0007669"/>
    <property type="project" value="TreeGrafter"/>
</dbReference>
<dbReference type="GO" id="GO:0016579">
    <property type="term" value="P:protein deubiquitination"/>
    <property type="evidence" value="ECO:0007669"/>
    <property type="project" value="TreeGrafter"/>
</dbReference>
<dbReference type="EMBL" id="JAIWYP010000001">
    <property type="protein sequence ID" value="KAH3888220.1"/>
    <property type="molecule type" value="Genomic_DNA"/>
</dbReference>
<gene>
    <name evidence="2" type="ORF">DPMN_012251</name>
</gene>
<dbReference type="AlphaFoldDB" id="A0A9D4N5M3"/>